<accession>A0A1H0J696</accession>
<dbReference type="Proteomes" id="UP000199004">
    <property type="component" value="Unassembled WGS sequence"/>
</dbReference>
<dbReference type="PANTHER" id="PTHR10668:SF105">
    <property type="entry name" value="DEHYDROGENASE-RELATED"/>
    <property type="match status" value="1"/>
</dbReference>
<name>A0A1H0J696_9ACTN</name>
<protein>
    <submittedName>
        <fullName evidence="1">Phytoene dehydrogenase-related protein</fullName>
    </submittedName>
</protein>
<dbReference type="OrthoDB" id="833207at2"/>
<sequence length="475" mass="49338">MTTRRTAVVVGSGPNGLSAALHLAQQGVHVTVLEAHSTVGGGTRSDELTVPGLVHDVCSAIHPFGVASPYLASLPLAEHGLTWRWAEVDLAHPLDDGSAGVLAGDAAATGAGLGEDARTWERLFGPLQRSFPAVADDVLGPLVRVPSHPLRLAQFGLRAAPPASVLARSFRTPQARALFLGCAAHLFQPLTRPLSSAVGVMLIAAGHRSGWPVAEGGSRSISTAMASLLEELGGEIVLNHQVRTAADLPNTDVTMFDTSPRAVADIVGDRLSQRRRHRYRSFRFGPAAHKVDFAVRGGVPWTAEAAHRAGTVHLGGAGASVVAAEAAIAAGRMPDHPFVLVGQQYLADPTRSVGDVHPIYAYAHVPHGLATDATEAVVAEIERFAPGFRGRVVAQHVSSPADLEAYNPNYVGGDIVGGANTVGQLVGRPAVALDPYSTGVPGMFLCSASTPPGAGVHGMCGFRAAQRAMAYLSRG</sequence>
<dbReference type="SUPFAM" id="SSF51905">
    <property type="entry name" value="FAD/NAD(P)-binding domain"/>
    <property type="match status" value="1"/>
</dbReference>
<evidence type="ECO:0000313" key="1">
    <source>
        <dbReference type="EMBL" id="SDO38861.1"/>
    </source>
</evidence>
<evidence type="ECO:0000313" key="2">
    <source>
        <dbReference type="Proteomes" id="UP000199004"/>
    </source>
</evidence>
<gene>
    <name evidence="1" type="ORF">SAMN05192576_3915</name>
</gene>
<organism evidence="1 2">
    <name type="scientific">Nocardioides szechwanensis</name>
    <dbReference type="NCBI Taxonomy" id="1005944"/>
    <lineage>
        <taxon>Bacteria</taxon>
        <taxon>Bacillati</taxon>
        <taxon>Actinomycetota</taxon>
        <taxon>Actinomycetes</taxon>
        <taxon>Propionibacteriales</taxon>
        <taxon>Nocardioidaceae</taxon>
        <taxon>Nocardioides</taxon>
    </lineage>
</organism>
<dbReference type="AlphaFoldDB" id="A0A1H0J696"/>
<dbReference type="RefSeq" id="WP_091026490.1">
    <property type="nucleotide sequence ID" value="NZ_BKAE01000012.1"/>
</dbReference>
<dbReference type="Gene3D" id="3.50.50.60">
    <property type="entry name" value="FAD/NAD(P)-binding domain"/>
    <property type="match status" value="1"/>
</dbReference>
<dbReference type="PRINTS" id="PR00411">
    <property type="entry name" value="PNDRDTASEI"/>
</dbReference>
<dbReference type="STRING" id="1005944.SAMN05192576_3915"/>
<dbReference type="EMBL" id="FNIC01000008">
    <property type="protein sequence ID" value="SDO38861.1"/>
    <property type="molecule type" value="Genomic_DNA"/>
</dbReference>
<dbReference type="Pfam" id="PF13450">
    <property type="entry name" value="NAD_binding_8"/>
    <property type="match status" value="1"/>
</dbReference>
<proteinExistence type="predicted"/>
<keyword evidence="2" id="KW-1185">Reference proteome</keyword>
<reference evidence="2" key="1">
    <citation type="submission" date="2016-10" db="EMBL/GenBank/DDBJ databases">
        <authorList>
            <person name="Varghese N."/>
            <person name="Submissions S."/>
        </authorList>
    </citation>
    <scope>NUCLEOTIDE SEQUENCE [LARGE SCALE GENOMIC DNA]</scope>
    <source>
        <strain evidence="2">CGMCC 1.11147</strain>
    </source>
</reference>
<dbReference type="InterPro" id="IPR036188">
    <property type="entry name" value="FAD/NAD-bd_sf"/>
</dbReference>
<dbReference type="PANTHER" id="PTHR10668">
    <property type="entry name" value="PHYTOENE DEHYDROGENASE"/>
    <property type="match status" value="1"/>
</dbReference>